<dbReference type="AlphaFoldDB" id="A0A644WYQ6"/>
<name>A0A644WYQ6_9ZZZZ</name>
<keyword evidence="1" id="KW-0472">Membrane</keyword>
<organism evidence="2">
    <name type="scientific">bioreactor metagenome</name>
    <dbReference type="NCBI Taxonomy" id="1076179"/>
    <lineage>
        <taxon>unclassified sequences</taxon>
        <taxon>metagenomes</taxon>
        <taxon>ecological metagenomes</taxon>
    </lineage>
</organism>
<feature type="transmembrane region" description="Helical" evidence="1">
    <location>
        <begin position="123"/>
        <end position="143"/>
    </location>
</feature>
<proteinExistence type="predicted"/>
<keyword evidence="1" id="KW-1133">Transmembrane helix</keyword>
<reference evidence="2" key="1">
    <citation type="submission" date="2019-08" db="EMBL/GenBank/DDBJ databases">
        <authorList>
            <person name="Kucharzyk K."/>
            <person name="Murdoch R.W."/>
            <person name="Higgins S."/>
            <person name="Loffler F."/>
        </authorList>
    </citation>
    <scope>NUCLEOTIDE SEQUENCE</scope>
</reference>
<protein>
    <submittedName>
        <fullName evidence="2">Uncharacterized protein</fullName>
    </submittedName>
</protein>
<accession>A0A644WYQ6</accession>
<comment type="caution">
    <text evidence="2">The sequence shown here is derived from an EMBL/GenBank/DDBJ whole genome shotgun (WGS) entry which is preliminary data.</text>
</comment>
<feature type="transmembrane region" description="Helical" evidence="1">
    <location>
        <begin position="16"/>
        <end position="34"/>
    </location>
</feature>
<evidence type="ECO:0000313" key="2">
    <source>
        <dbReference type="EMBL" id="MPM09046.1"/>
    </source>
</evidence>
<evidence type="ECO:0000256" key="1">
    <source>
        <dbReference type="SAM" id="Phobius"/>
    </source>
</evidence>
<feature type="transmembrane region" description="Helical" evidence="1">
    <location>
        <begin position="98"/>
        <end position="117"/>
    </location>
</feature>
<keyword evidence="1" id="KW-0812">Transmembrane</keyword>
<gene>
    <name evidence="2" type="ORF">SDC9_55362</name>
</gene>
<dbReference type="EMBL" id="VSSQ01001523">
    <property type="protein sequence ID" value="MPM09046.1"/>
    <property type="molecule type" value="Genomic_DNA"/>
</dbReference>
<feature type="transmembrane region" description="Helical" evidence="1">
    <location>
        <begin position="155"/>
        <end position="173"/>
    </location>
</feature>
<sequence>MFKDLLTFLVDLNPKRIIGLIIVIIFLLILFPFIDSKIIQPILLSRQIDNLSKLLQMDAEQIENNQQLKDIYDRILGNMVDSNIELLSKIPIPIWKKFLSGGMVGWLMAIMVPFAKFKSIGTKIWGLVLTLLIGSLFGGIGILIPDFEIKEINLYLYPGLQIALLFVIAYLVSRNSKAV</sequence>